<name>A0A5C0XQQ5_PYRFU</name>
<dbReference type="EMBL" id="CP023154">
    <property type="protein sequence ID" value="QEK79167.1"/>
    <property type="molecule type" value="Genomic_DNA"/>
</dbReference>
<protein>
    <recommendedName>
        <fullName evidence="4">Condensin complex subunit 1 C-terminal domain-containing protein</fullName>
    </recommendedName>
</protein>
<feature type="coiled-coil region" evidence="1">
    <location>
        <begin position="242"/>
        <end position="273"/>
    </location>
</feature>
<dbReference type="GeneID" id="13300853"/>
<dbReference type="RefSeq" id="WP_011012691.1">
    <property type="nucleotide sequence ID" value="NC_003413.1"/>
</dbReference>
<accession>A0A5C0XQQ5</accession>
<reference evidence="2 3" key="1">
    <citation type="submission" date="2017-08" db="EMBL/GenBank/DDBJ databases">
        <title>Resequencing and Reannotation of the genome of Pyrococcus furiosus type strain DSM3638.</title>
        <authorList>
            <person name="Reichelt R.M."/>
            <person name="Bunk B."/>
        </authorList>
    </citation>
    <scope>NUCLEOTIDE SEQUENCE [LARGE SCALE GENOMIC DNA]</scope>
    <source>
        <strain evidence="2 3">DSM 3638</strain>
    </source>
</reference>
<evidence type="ECO:0000256" key="1">
    <source>
        <dbReference type="SAM" id="Coils"/>
    </source>
</evidence>
<dbReference type="PANTHER" id="PTHR12697">
    <property type="entry name" value="PBS LYASE HEAT-LIKE PROTEIN"/>
    <property type="match status" value="1"/>
</dbReference>
<dbReference type="PANTHER" id="PTHR12697:SF5">
    <property type="entry name" value="DEOXYHYPUSINE HYDROXYLASE"/>
    <property type="match status" value="1"/>
</dbReference>
<sequence>MAKEFSIINIRQVRNDVKNWKIKDAAEAIALAKNKVSILEYLLNDKDSEVKSNTLYLIEKLIKEKVLSPIEVENLLDKIIELTKHPYEKVSLDAIKLLKFILENVDISENSYTKISEALTNVIKEGRGVLSEYAAESLGVLGIKVKILVRKLVSALLSILKGSTKREVQSAAITALTEIAIKSNDKEISENIINELSELVKSEDEYLRERVLAAIERIISRHPQISEEAIKNLSNALMTLSKEKGSEKIDRIINTLKEKKEELLEEFSKYKVEELFDLEKHEIVAELAKRDENVLDAVIDLLSSEDYIKRTDALWVLSKIVDNLGPSKAYSILPSLGSFVKSKNPWVRDTATKILATIYFLYPGTKNYILSLLDSLVKSPKKEDLEAGLKIVEEMSKNPEAIDLFKAVLILTLKRLQENEVRLPILKFYARMSDKFLVLDEDVLEVMFNALNSIYERATDEERLIITQLLDLIATLKTKKQEAKESLQ</sequence>
<dbReference type="SUPFAM" id="SSF48371">
    <property type="entry name" value="ARM repeat"/>
    <property type="match status" value="1"/>
</dbReference>
<evidence type="ECO:0000313" key="2">
    <source>
        <dbReference type="EMBL" id="QEK79167.1"/>
    </source>
</evidence>
<organism evidence="2 3">
    <name type="scientific">Pyrococcus furiosus (strain ATCC 43587 / DSM 3638 / JCM 8422 / Vc1)</name>
    <dbReference type="NCBI Taxonomy" id="186497"/>
    <lineage>
        <taxon>Archaea</taxon>
        <taxon>Methanobacteriati</taxon>
        <taxon>Methanobacteriota</taxon>
        <taxon>Thermococci</taxon>
        <taxon>Thermococcales</taxon>
        <taxon>Thermococcaceae</taxon>
        <taxon>Pyrococcus</taxon>
    </lineage>
</organism>
<gene>
    <name evidence="2" type="ORF">PFDSM3638_07775</name>
</gene>
<evidence type="ECO:0008006" key="4">
    <source>
        <dbReference type="Google" id="ProtNLM"/>
    </source>
</evidence>
<dbReference type="InterPro" id="IPR011989">
    <property type="entry name" value="ARM-like"/>
</dbReference>
<dbReference type="Gene3D" id="1.25.10.10">
    <property type="entry name" value="Leucine-rich Repeat Variant"/>
    <property type="match status" value="2"/>
</dbReference>
<dbReference type="AlphaFoldDB" id="A0A5C0XQQ5"/>
<proteinExistence type="predicted"/>
<dbReference type="OrthoDB" id="86026at2157"/>
<evidence type="ECO:0000313" key="3">
    <source>
        <dbReference type="Proteomes" id="UP000324354"/>
    </source>
</evidence>
<dbReference type="GeneID" id="41713363"/>
<dbReference type="GO" id="GO:0016491">
    <property type="term" value="F:oxidoreductase activity"/>
    <property type="evidence" value="ECO:0007669"/>
    <property type="project" value="TreeGrafter"/>
</dbReference>
<keyword evidence="1" id="KW-0175">Coiled coil</keyword>
<dbReference type="InterPro" id="IPR016024">
    <property type="entry name" value="ARM-type_fold"/>
</dbReference>
<dbReference type="Proteomes" id="UP000324354">
    <property type="component" value="Chromosome"/>
</dbReference>